<reference evidence="3 4" key="1">
    <citation type="journal article" date="2008" name="Int. J. Syst. Evol. Microbiol.">
        <title>Neptunomonas japonica sp. nov., an Osedax japonicus symbiont-like bacterium isolated from sediment adjacent to sperm whale carcasses off Kagoshima, Japan.</title>
        <authorList>
            <person name="Miyazaki M."/>
            <person name="Nogi Y."/>
            <person name="Fujiwara Y."/>
            <person name="Kawato M."/>
            <person name="Kubokawa K."/>
            <person name="Horikoshi K."/>
        </authorList>
    </citation>
    <scope>NUCLEOTIDE SEQUENCE [LARGE SCALE GENOMIC DNA]</scope>
    <source>
        <strain evidence="3 4">JAMM 1380</strain>
    </source>
</reference>
<accession>A0A7R6PAJ7</accession>
<dbReference type="RefSeq" id="WP_201347472.1">
    <property type="nucleotide sequence ID" value="NZ_AP014546.1"/>
</dbReference>
<dbReference type="AlphaFoldDB" id="A0A7R6PAJ7"/>
<evidence type="ECO:0000313" key="4">
    <source>
        <dbReference type="Proteomes" id="UP000595332"/>
    </source>
</evidence>
<dbReference type="InterPro" id="IPR018389">
    <property type="entry name" value="DctP_fam"/>
</dbReference>
<protein>
    <submittedName>
        <fullName evidence="3">TRAP dicarboxylate transporter DctP subunit</fullName>
    </submittedName>
</protein>
<dbReference type="InterPro" id="IPR038404">
    <property type="entry name" value="TRAP_DctP_sf"/>
</dbReference>
<dbReference type="Proteomes" id="UP000595332">
    <property type="component" value="Chromosome"/>
</dbReference>
<keyword evidence="4" id="KW-1185">Reference proteome</keyword>
<feature type="signal peptide" evidence="2">
    <location>
        <begin position="1"/>
        <end position="25"/>
    </location>
</feature>
<proteinExistence type="predicted"/>
<dbReference type="Pfam" id="PF03480">
    <property type="entry name" value="DctP"/>
    <property type="match status" value="1"/>
</dbReference>
<dbReference type="KEGG" id="njp:NEJAP_2328"/>
<dbReference type="GO" id="GO:0055085">
    <property type="term" value="P:transmembrane transport"/>
    <property type="evidence" value="ECO:0007669"/>
    <property type="project" value="InterPro"/>
</dbReference>
<evidence type="ECO:0000256" key="2">
    <source>
        <dbReference type="SAM" id="SignalP"/>
    </source>
</evidence>
<dbReference type="PANTHER" id="PTHR33376">
    <property type="match status" value="1"/>
</dbReference>
<dbReference type="NCBIfam" id="NF037995">
    <property type="entry name" value="TRAP_S1"/>
    <property type="match status" value="1"/>
</dbReference>
<dbReference type="EMBL" id="AP014546">
    <property type="protein sequence ID" value="BBB30274.1"/>
    <property type="molecule type" value="Genomic_DNA"/>
</dbReference>
<organism evidence="3 4">
    <name type="scientific">Neptunomonas japonica JAMM 1380</name>
    <dbReference type="NCBI Taxonomy" id="1441457"/>
    <lineage>
        <taxon>Bacteria</taxon>
        <taxon>Pseudomonadati</taxon>
        <taxon>Pseudomonadota</taxon>
        <taxon>Gammaproteobacteria</taxon>
        <taxon>Oceanospirillales</taxon>
        <taxon>Oceanospirillaceae</taxon>
        <taxon>Neptunomonas</taxon>
    </lineage>
</organism>
<evidence type="ECO:0000256" key="1">
    <source>
        <dbReference type="ARBA" id="ARBA00022729"/>
    </source>
</evidence>
<name>A0A7R6PAJ7_9GAMM</name>
<dbReference type="PANTHER" id="PTHR33376:SF15">
    <property type="entry name" value="BLL6794 PROTEIN"/>
    <property type="match status" value="1"/>
</dbReference>
<evidence type="ECO:0000313" key="3">
    <source>
        <dbReference type="EMBL" id="BBB30274.1"/>
    </source>
</evidence>
<dbReference type="CDD" id="cd13665">
    <property type="entry name" value="PBP2_TRAP_Dctp3_4"/>
    <property type="match status" value="1"/>
</dbReference>
<dbReference type="Gene3D" id="3.40.190.170">
    <property type="entry name" value="Bacterial extracellular solute-binding protein, family 7"/>
    <property type="match status" value="1"/>
</dbReference>
<sequence length="351" mass="38144">MKIKTLVKSSAGLSLGLLLSGSVLAESVMRVASWLPPTHPQNAIVLTTWGKWIDEATQGRVKMKIEYGMGHPKTMFDLVEDNVVDASWSVHGYIPGRFKLTESVELPNLNANAEAASVAFWRVSNKYYKQANEHEGLVVAALFTHGPGQIHLAEPINSLADMKNRKIRLGGGIQTQLGERMGVTAVGAPAPKVYEMMQQGVVDGVFIPTGEQKTLRLNEVTKQLVLLPGGMYVMSFSIFMNPDFLNSLSKEDKAAILAVSGEKLSALAGRAWDGGDAEGLIVAKNAGVSILEVKKGDLIDQEFQSMIVGMDEDYLERVSKRDVDASAALKELRKIARNYVSESAQAKTAQN</sequence>
<gene>
    <name evidence="3" type="ORF">NEJAP_2328</name>
</gene>
<feature type="chain" id="PRO_5032607493" evidence="2">
    <location>
        <begin position="26"/>
        <end position="351"/>
    </location>
</feature>
<keyword evidence="1 2" id="KW-0732">Signal</keyword>